<dbReference type="InterPro" id="IPR014729">
    <property type="entry name" value="Rossmann-like_a/b/a_fold"/>
</dbReference>
<accession>A0ABW0S1Y8</accession>
<dbReference type="Proteomes" id="UP001596086">
    <property type="component" value="Unassembled WGS sequence"/>
</dbReference>
<evidence type="ECO:0008006" key="3">
    <source>
        <dbReference type="Google" id="ProtNLM"/>
    </source>
</evidence>
<sequence length="635" mass="71541">MHLQQIHQAAHPASGSNIDELLALLEGEPKFVAQSRVIIKAEKSIQEQGIETMLGLIRRRHSLHLRFSSGKDSSSCAVLMIEAVRRAVAEGITTTHYISSSSTGIDNPAMEMHLMAVQDEMREHFEKHQLPIEVHLTHPSLASSFVVTTIGRGTLPRFPENSKHRQCAQDWKYSPAQKLAAKLQAKAIEQTGREMVTVIGTRFDESTVRKARMQKRGESAAVPVRGEDGELVLSVIAYWTLEDVWSTLEMLLEPESSPYDAAISQESVHRLFALYQDSNDGVCGVILGDAGSRAACGSRTGCGFCTLTGEKDKSMESMLTVDKYAFMRPLNKFRELLMATQFDMDTRELVGRTVSPAGYLPVGPDVYSYEFRKAMLRYLLSIDANERDRAEETEAAIFTGRLADTKDNRLMASPTFELVSFQQLAVIDFHWSNHYQAEHAFPALSIWYDINVLGRRYSVPKLDKAPKLTIPTTRWLRVGNFDHAAPSEGLRSVSNEMWNPYLHPERIFNHREVNGKRTTWFDETDQLSVDAEKACTFITCTYPDMMVESRHFTAAESATFWLNEGIVTLPAGHAHRYQEIALRNRYVANLAERFDLATPAEMKAYLMKNSITNAEHQKLLPPDPQFDMFSVPEAA</sequence>
<protein>
    <recommendedName>
        <fullName evidence="3">Phosphoadenosine phosphosulphate reductase domain-containing protein</fullName>
    </recommendedName>
</protein>
<keyword evidence="2" id="KW-1185">Reference proteome</keyword>
<evidence type="ECO:0000313" key="1">
    <source>
        <dbReference type="EMBL" id="MFC5550326.1"/>
    </source>
</evidence>
<dbReference type="RefSeq" id="WP_379772746.1">
    <property type="nucleotide sequence ID" value="NZ_JBHSMZ010000014.1"/>
</dbReference>
<proteinExistence type="predicted"/>
<organism evidence="1 2">
    <name type="scientific">Massilia aerilata</name>
    <dbReference type="NCBI Taxonomy" id="453817"/>
    <lineage>
        <taxon>Bacteria</taxon>
        <taxon>Pseudomonadati</taxon>
        <taxon>Pseudomonadota</taxon>
        <taxon>Betaproteobacteria</taxon>
        <taxon>Burkholderiales</taxon>
        <taxon>Oxalobacteraceae</taxon>
        <taxon>Telluria group</taxon>
        <taxon>Massilia</taxon>
    </lineage>
</organism>
<gene>
    <name evidence="1" type="ORF">ACFPO9_17555</name>
</gene>
<evidence type="ECO:0000313" key="2">
    <source>
        <dbReference type="Proteomes" id="UP001596086"/>
    </source>
</evidence>
<name>A0ABW0S1Y8_9BURK</name>
<comment type="caution">
    <text evidence="1">The sequence shown here is derived from an EMBL/GenBank/DDBJ whole genome shotgun (WGS) entry which is preliminary data.</text>
</comment>
<dbReference type="Gene3D" id="3.40.50.620">
    <property type="entry name" value="HUPs"/>
    <property type="match status" value="1"/>
</dbReference>
<reference evidence="2" key="1">
    <citation type="journal article" date="2019" name="Int. J. Syst. Evol. Microbiol.">
        <title>The Global Catalogue of Microorganisms (GCM) 10K type strain sequencing project: providing services to taxonomists for standard genome sequencing and annotation.</title>
        <authorList>
            <consortium name="The Broad Institute Genomics Platform"/>
            <consortium name="The Broad Institute Genome Sequencing Center for Infectious Disease"/>
            <person name="Wu L."/>
            <person name="Ma J."/>
        </authorList>
    </citation>
    <scope>NUCLEOTIDE SEQUENCE [LARGE SCALE GENOMIC DNA]</scope>
    <source>
        <strain evidence="2">CGMCC 4.5798</strain>
    </source>
</reference>
<dbReference type="EMBL" id="JBHSMZ010000014">
    <property type="protein sequence ID" value="MFC5550326.1"/>
    <property type="molecule type" value="Genomic_DNA"/>
</dbReference>
<dbReference type="SUPFAM" id="SSF52402">
    <property type="entry name" value="Adenine nucleotide alpha hydrolases-like"/>
    <property type="match status" value="1"/>
</dbReference>